<dbReference type="RefSeq" id="WP_156743571.1">
    <property type="nucleotide sequence ID" value="NZ_CACRYJ010000068.1"/>
</dbReference>
<dbReference type="EMBL" id="CACRYJ010000068">
    <property type="protein sequence ID" value="VZO40318.1"/>
    <property type="molecule type" value="Genomic_DNA"/>
</dbReference>
<comment type="caution">
    <text evidence="2">The sequence shown here is derived from an EMBL/GenBank/DDBJ whole genome shotgun (WGS) entry which is preliminary data.</text>
</comment>
<sequence>MSTPTVLLVHGAFAESASWNGVITRLQKESIRTVAVANPLRSVAGDGAYVRAVADAIGGPVLLVGHSYGGMVVTHAAADNPNVVGLVYVGAFMPETGESALELSGKFPGSTLGEALLGYPVPGGDVELRIDGEKFHQQFAHDVPADLAATMAATQRPVTEAALTEALAVPPAWRSVPTWSIWGEQDLNIPAELQTFQAERATARVAIELPAASHALSVSQPEETAQAILDAVRATS</sequence>
<dbReference type="EC" id="3.1.1.88" evidence="2"/>
<keyword evidence="3" id="KW-1185">Reference proteome</keyword>
<name>A0A7M4DS74_9MICO</name>
<evidence type="ECO:0000259" key="1">
    <source>
        <dbReference type="Pfam" id="PF12697"/>
    </source>
</evidence>
<reference evidence="2 3" key="1">
    <citation type="submission" date="2019-11" db="EMBL/GenBank/DDBJ databases">
        <authorList>
            <person name="Criscuolo A."/>
        </authorList>
    </citation>
    <scope>NUCLEOTIDE SEQUENCE [LARGE SCALE GENOMIC DNA]</scope>
    <source>
        <strain evidence="2">CIP111667</strain>
    </source>
</reference>
<accession>A0A7M4DS74</accession>
<dbReference type="GO" id="GO:0102209">
    <property type="term" value="F:trans-permethrin hydrolase activity"/>
    <property type="evidence" value="ECO:0007669"/>
    <property type="project" value="UniProtKB-EC"/>
</dbReference>
<dbReference type="InterPro" id="IPR029058">
    <property type="entry name" value="AB_hydrolase_fold"/>
</dbReference>
<keyword evidence="2" id="KW-0378">Hydrolase</keyword>
<dbReference type="PANTHER" id="PTHR37017:SF11">
    <property type="entry name" value="ESTERASE_LIPASE_THIOESTERASE DOMAIN-CONTAINING PROTEIN"/>
    <property type="match status" value="1"/>
</dbReference>
<feature type="domain" description="AB hydrolase-1" evidence="1">
    <location>
        <begin position="6"/>
        <end position="227"/>
    </location>
</feature>
<dbReference type="Gene3D" id="3.40.50.1820">
    <property type="entry name" value="alpha/beta hydrolase"/>
    <property type="match status" value="1"/>
</dbReference>
<protein>
    <submittedName>
        <fullName evidence="2">Pyrethroid hydrolase</fullName>
        <ecNumber evidence="2">3.1.1.88</ecNumber>
    </submittedName>
</protein>
<dbReference type="AlphaFoldDB" id="A0A7M4DS74"/>
<proteinExistence type="predicted"/>
<dbReference type="InterPro" id="IPR052897">
    <property type="entry name" value="Sec-Metab_Biosynth_Hydrolase"/>
</dbReference>
<dbReference type="SUPFAM" id="SSF53474">
    <property type="entry name" value="alpha/beta-Hydrolases"/>
    <property type="match status" value="1"/>
</dbReference>
<organism evidence="2 3">
    <name type="scientific">Occultella aeris</name>
    <dbReference type="NCBI Taxonomy" id="2761496"/>
    <lineage>
        <taxon>Bacteria</taxon>
        <taxon>Bacillati</taxon>
        <taxon>Actinomycetota</taxon>
        <taxon>Actinomycetes</taxon>
        <taxon>Micrococcales</taxon>
        <taxon>Ruaniaceae</taxon>
        <taxon>Occultella</taxon>
    </lineage>
</organism>
<gene>
    <name evidence="2" type="primary">pytH</name>
    <name evidence="2" type="ORF">HALOF300_05022</name>
</gene>
<evidence type="ECO:0000313" key="2">
    <source>
        <dbReference type="EMBL" id="VZO40318.1"/>
    </source>
</evidence>
<dbReference type="PANTHER" id="PTHR37017">
    <property type="entry name" value="AB HYDROLASE-1 DOMAIN-CONTAINING PROTEIN-RELATED"/>
    <property type="match status" value="1"/>
</dbReference>
<dbReference type="InterPro" id="IPR000073">
    <property type="entry name" value="AB_hydrolase_1"/>
</dbReference>
<dbReference type="Proteomes" id="UP000419743">
    <property type="component" value="Unassembled WGS sequence"/>
</dbReference>
<evidence type="ECO:0000313" key="3">
    <source>
        <dbReference type="Proteomes" id="UP000419743"/>
    </source>
</evidence>
<dbReference type="Pfam" id="PF12697">
    <property type="entry name" value="Abhydrolase_6"/>
    <property type="match status" value="1"/>
</dbReference>